<dbReference type="Proteomes" id="UP000501558">
    <property type="component" value="Chromosome"/>
</dbReference>
<dbReference type="InterPro" id="IPR010982">
    <property type="entry name" value="Lambda_DNA-bd_dom_sf"/>
</dbReference>
<dbReference type="PROSITE" id="PS50943">
    <property type="entry name" value="HTH_CROC1"/>
    <property type="match status" value="1"/>
</dbReference>
<dbReference type="SUPFAM" id="SSF47413">
    <property type="entry name" value="lambda repressor-like DNA-binding domains"/>
    <property type="match status" value="1"/>
</dbReference>
<evidence type="ECO:0000259" key="1">
    <source>
        <dbReference type="PROSITE" id="PS50943"/>
    </source>
</evidence>
<accession>A0AAE6YL54</accession>
<dbReference type="Gene3D" id="1.10.260.40">
    <property type="entry name" value="lambda repressor-like DNA-binding domains"/>
    <property type="match status" value="1"/>
</dbReference>
<organism evidence="2 3">
    <name type="scientific">Pseudolactococcus raffinolactis</name>
    <dbReference type="NCBI Taxonomy" id="1366"/>
    <lineage>
        <taxon>Bacteria</taxon>
        <taxon>Bacillati</taxon>
        <taxon>Bacillota</taxon>
        <taxon>Bacilli</taxon>
        <taxon>Lactobacillales</taxon>
        <taxon>Streptococcaceae</taxon>
        <taxon>Pseudolactococcus</taxon>
    </lineage>
</organism>
<dbReference type="EMBL" id="CP047628">
    <property type="protein sequence ID" value="QIW58322.1"/>
    <property type="molecule type" value="Genomic_DNA"/>
</dbReference>
<dbReference type="InterPro" id="IPR001387">
    <property type="entry name" value="Cro/C1-type_HTH"/>
</dbReference>
<evidence type="ECO:0000313" key="2">
    <source>
        <dbReference type="EMBL" id="QIW58322.1"/>
    </source>
</evidence>
<keyword evidence="3" id="KW-1185">Reference proteome</keyword>
<dbReference type="GO" id="GO:0003677">
    <property type="term" value="F:DNA binding"/>
    <property type="evidence" value="ECO:0007669"/>
    <property type="project" value="InterPro"/>
</dbReference>
<dbReference type="RefSeq" id="WP_167841268.1">
    <property type="nucleotide sequence ID" value="NZ_CP047628.1"/>
</dbReference>
<reference evidence="2 3" key="1">
    <citation type="submission" date="2019-12" db="EMBL/GenBank/DDBJ databases">
        <title>Whole genome sequences of Lactococcus raffinolactis strains isolated from sewage.</title>
        <authorList>
            <person name="Ybazeta G."/>
            <person name="Ross M."/>
            <person name="Brabant-Kirwan D."/>
            <person name="Saleh M."/>
            <person name="Dillon J.A."/>
            <person name="Splinter K."/>
            <person name="Nokhbeh R."/>
        </authorList>
    </citation>
    <scope>NUCLEOTIDE SEQUENCE [LARGE SCALE GENOMIC DNA]</scope>
    <source>
        <strain evidence="2 3">Lr_19_14</strain>
    </source>
</reference>
<protein>
    <recommendedName>
        <fullName evidence="1">HTH cro/C1-type domain-containing protein</fullName>
    </recommendedName>
</protein>
<feature type="domain" description="HTH cro/C1-type" evidence="1">
    <location>
        <begin position="97"/>
        <end position="121"/>
    </location>
</feature>
<proteinExistence type="predicted"/>
<name>A0AAE6YL54_9LACT</name>
<sequence length="147" mass="16352">MGQPEFTASEARLLEKLQEKKSLTGWPREIAKIVKVELRGLDYARNKLGGYGFISEESMTSETGDGTQVIKLSITDAGMQVVPIADGKGSERVNDDIKNLIANMGYTQKEIAEELGVHASTFKGQLNKSMSYEKRNKLINKIKQLCR</sequence>
<gene>
    <name evidence="2" type="ORF">GU334_05135</name>
</gene>
<evidence type="ECO:0000313" key="3">
    <source>
        <dbReference type="Proteomes" id="UP000501558"/>
    </source>
</evidence>
<dbReference type="AlphaFoldDB" id="A0AAE6YL54"/>